<organism evidence="2 3">
    <name type="scientific">Allacma fusca</name>
    <dbReference type="NCBI Taxonomy" id="39272"/>
    <lineage>
        <taxon>Eukaryota</taxon>
        <taxon>Metazoa</taxon>
        <taxon>Ecdysozoa</taxon>
        <taxon>Arthropoda</taxon>
        <taxon>Hexapoda</taxon>
        <taxon>Collembola</taxon>
        <taxon>Symphypleona</taxon>
        <taxon>Sminthuridae</taxon>
        <taxon>Allacma</taxon>
    </lineage>
</organism>
<evidence type="ECO:0000313" key="3">
    <source>
        <dbReference type="Proteomes" id="UP000708208"/>
    </source>
</evidence>
<dbReference type="EMBL" id="CAJVCH010030279">
    <property type="protein sequence ID" value="CAG7709137.1"/>
    <property type="molecule type" value="Genomic_DNA"/>
</dbReference>
<feature type="compositionally biased region" description="Basic and acidic residues" evidence="1">
    <location>
        <begin position="24"/>
        <end position="33"/>
    </location>
</feature>
<sequence>MPPSDSWKQYKVEVKKNNLTYEKARSGSRRAEVMSDIGSESDITAAK</sequence>
<protein>
    <submittedName>
        <fullName evidence="2">Uncharacterized protein</fullName>
    </submittedName>
</protein>
<dbReference type="OrthoDB" id="7554123at2759"/>
<name>A0A8J2NUI7_9HEXA</name>
<comment type="caution">
    <text evidence="2">The sequence shown here is derived from an EMBL/GenBank/DDBJ whole genome shotgun (WGS) entry which is preliminary data.</text>
</comment>
<feature type="region of interest" description="Disordered" evidence="1">
    <location>
        <begin position="24"/>
        <end position="47"/>
    </location>
</feature>
<evidence type="ECO:0000313" key="2">
    <source>
        <dbReference type="EMBL" id="CAG7709137.1"/>
    </source>
</evidence>
<reference evidence="2" key="1">
    <citation type="submission" date="2021-06" db="EMBL/GenBank/DDBJ databases">
        <authorList>
            <person name="Hodson N. C."/>
            <person name="Mongue J. A."/>
            <person name="Jaron S. K."/>
        </authorList>
    </citation>
    <scope>NUCLEOTIDE SEQUENCE</scope>
</reference>
<accession>A0A8J2NUI7</accession>
<evidence type="ECO:0000256" key="1">
    <source>
        <dbReference type="SAM" id="MobiDB-lite"/>
    </source>
</evidence>
<dbReference type="Proteomes" id="UP000708208">
    <property type="component" value="Unassembled WGS sequence"/>
</dbReference>
<feature type="non-terminal residue" evidence="2">
    <location>
        <position position="1"/>
    </location>
</feature>
<proteinExistence type="predicted"/>
<gene>
    <name evidence="2" type="ORF">AFUS01_LOCUS4806</name>
</gene>
<keyword evidence="3" id="KW-1185">Reference proteome</keyword>
<dbReference type="AlphaFoldDB" id="A0A8J2NUI7"/>